<evidence type="ECO:0000256" key="1">
    <source>
        <dbReference type="ARBA" id="ARBA00022553"/>
    </source>
</evidence>
<feature type="binding site" evidence="5">
    <location>
        <position position="111"/>
    </location>
    <ligand>
        <name>substrate</name>
    </ligand>
</feature>
<dbReference type="SUPFAM" id="SSF53649">
    <property type="entry name" value="Alkaline phosphatase-like"/>
    <property type="match status" value="1"/>
</dbReference>
<feature type="binding site" evidence="5">
    <location>
        <begin position="172"/>
        <end position="174"/>
    </location>
    <ligand>
        <name>substrate</name>
    </ligand>
</feature>
<dbReference type="GO" id="GO:0004035">
    <property type="term" value="F:alkaline phosphatase activity"/>
    <property type="evidence" value="ECO:0007669"/>
    <property type="project" value="InterPro"/>
</dbReference>
<dbReference type="PIRSF" id="PIRSF031924">
    <property type="entry name" value="Pi-irrepressible_AP"/>
    <property type="match status" value="1"/>
</dbReference>
<protein>
    <submittedName>
        <fullName evidence="7">Alkaline phosphatase family protein</fullName>
    </submittedName>
</protein>
<dbReference type="InterPro" id="IPR002591">
    <property type="entry name" value="Phosphodiest/P_Trfase"/>
</dbReference>
<evidence type="ECO:0000256" key="3">
    <source>
        <dbReference type="ARBA" id="ARBA00022729"/>
    </source>
</evidence>
<dbReference type="CDD" id="cd16016">
    <property type="entry name" value="AP-SPAP"/>
    <property type="match status" value="1"/>
</dbReference>
<dbReference type="InterPro" id="IPR017850">
    <property type="entry name" value="Alkaline_phosphatase_core_sf"/>
</dbReference>
<keyword evidence="1 4" id="KW-0597">Phosphoprotein</keyword>
<dbReference type="Gene3D" id="3.40.720.10">
    <property type="entry name" value="Alkaline Phosphatase, subunit A"/>
    <property type="match status" value="1"/>
</dbReference>
<proteinExistence type="predicted"/>
<dbReference type="AlphaFoldDB" id="A0A929KYA8"/>
<evidence type="ECO:0000256" key="6">
    <source>
        <dbReference type="SAM" id="SignalP"/>
    </source>
</evidence>
<evidence type="ECO:0000256" key="2">
    <source>
        <dbReference type="ARBA" id="ARBA00022723"/>
    </source>
</evidence>
<comment type="caution">
    <text evidence="7">The sequence shown here is derived from an EMBL/GenBank/DDBJ whole genome shotgun (WGS) entry which is preliminary data.</text>
</comment>
<name>A0A929KYA8_9SPHI</name>
<dbReference type="EMBL" id="JADFFL010000003">
    <property type="protein sequence ID" value="MBE9662153.1"/>
    <property type="molecule type" value="Genomic_DNA"/>
</dbReference>
<evidence type="ECO:0000256" key="5">
    <source>
        <dbReference type="PIRSR" id="PIRSR031924-51"/>
    </source>
</evidence>
<dbReference type="Gene3D" id="3.30.1360.150">
    <property type="match status" value="1"/>
</dbReference>
<sequence>MTFKISTPIKMIALASLQLVATLTFAQTKAPVKTVTLPRPKLVVGLVIDQMRWDYLYRYYDRYAEGGFKRLLNEGFKCENHYINYLPSATAVGHASIFTGSVPAINGIAGNDWVDQATGRGVYCVSDSTVGTIGAAGNGGKMSPRSLLSSTMTDELRLATNNRSKVVGISLKDRASILPAGHNPTGAFWFDDASSRFITSNYYMTELPAWVNDFNSQNNAEKLLANGWNTLYPIDTYKQSTADNVVWEGKFRGETTTAFPHNVNEIFKTNKGVIRTTPFGNTLTLDFAKAAIDAYKLGTSGDTDFLTINCASTDYVGHMYGPNAIEVEDTYLRLDRDLAAFFKNLDDKLGKGTYTVFLSADHGASHSYKFNLENKIPAGYWHTSDFVRNLNQKLKSEFGEDRLVLSITEFQVNFNRNLIKKAKISYDAVKYRSIEILKEDPQSLFVVDMDNLAAATVPAVLKEKIVNAFNYKRSGSVMVVPTAGWIENGGTGTTHGEWNAYDTHLPLIFMGWGVQPGVTYDNTNHTDIAPTIASLLHIQTPSGNIGSVIPGVIKGSPAVAAPAKQSRK</sequence>
<feature type="chain" id="PRO_5036770599" evidence="6">
    <location>
        <begin position="27"/>
        <end position="568"/>
    </location>
</feature>
<keyword evidence="2" id="KW-0479">Metal-binding</keyword>
<gene>
    <name evidence="7" type="ORF">IRJ16_09675</name>
</gene>
<accession>A0A929KYA8</accession>
<dbReference type="GO" id="GO:0046872">
    <property type="term" value="F:metal ion binding"/>
    <property type="evidence" value="ECO:0007669"/>
    <property type="project" value="UniProtKB-KW"/>
</dbReference>
<evidence type="ECO:0000256" key="4">
    <source>
        <dbReference type="PIRSR" id="PIRSR031924-50"/>
    </source>
</evidence>
<dbReference type="InterPro" id="IPR026263">
    <property type="entry name" value="Alkaline_phosphatase_prok"/>
</dbReference>
<reference evidence="7" key="1">
    <citation type="submission" date="2020-10" db="EMBL/GenBank/DDBJ databases">
        <title>Mucilaginibacter mali sp. nov., isolated from rhizosphere soil of apple orchard.</title>
        <authorList>
            <person name="Lee J.-S."/>
            <person name="Kim H.S."/>
            <person name="Kim J.-S."/>
        </authorList>
    </citation>
    <scope>NUCLEOTIDE SEQUENCE</scope>
    <source>
        <strain evidence="7">KCTC 22746</strain>
    </source>
</reference>
<dbReference type="Pfam" id="PF01663">
    <property type="entry name" value="Phosphodiest"/>
    <property type="match status" value="1"/>
</dbReference>
<dbReference type="Proteomes" id="UP000622475">
    <property type="component" value="Unassembled WGS sequence"/>
</dbReference>
<organism evidence="7 8">
    <name type="scientific">Mucilaginibacter myungsuensis</name>
    <dbReference type="NCBI Taxonomy" id="649104"/>
    <lineage>
        <taxon>Bacteria</taxon>
        <taxon>Pseudomonadati</taxon>
        <taxon>Bacteroidota</taxon>
        <taxon>Sphingobacteriia</taxon>
        <taxon>Sphingobacteriales</taxon>
        <taxon>Sphingobacteriaceae</taxon>
        <taxon>Mucilaginibacter</taxon>
    </lineage>
</organism>
<evidence type="ECO:0000313" key="8">
    <source>
        <dbReference type="Proteomes" id="UP000622475"/>
    </source>
</evidence>
<dbReference type="PANTHER" id="PTHR10151:SF120">
    <property type="entry name" value="BIS(5'-ADENOSYL)-TRIPHOSPHATASE"/>
    <property type="match status" value="1"/>
</dbReference>
<keyword evidence="8" id="KW-1185">Reference proteome</keyword>
<feature type="signal peptide" evidence="6">
    <location>
        <begin position="1"/>
        <end position="26"/>
    </location>
</feature>
<evidence type="ECO:0000313" key="7">
    <source>
        <dbReference type="EMBL" id="MBE9662153.1"/>
    </source>
</evidence>
<dbReference type="PANTHER" id="PTHR10151">
    <property type="entry name" value="ECTONUCLEOTIDE PYROPHOSPHATASE/PHOSPHODIESTERASE"/>
    <property type="match status" value="1"/>
</dbReference>
<dbReference type="RefSeq" id="WP_194111342.1">
    <property type="nucleotide sequence ID" value="NZ_JADFFL010000003.1"/>
</dbReference>
<keyword evidence="3 6" id="KW-0732">Signal</keyword>
<feature type="active site" description="Phosphothreonine intermediate" evidence="4">
    <location>
        <position position="90"/>
    </location>
</feature>
<dbReference type="NCBIfam" id="NF042991">
    <property type="entry name" value="alk_phos_PafA"/>
    <property type="match status" value="1"/>
</dbReference>